<reference evidence="7 8" key="1">
    <citation type="submission" date="2019-07" db="EMBL/GenBank/DDBJ databases">
        <title>Whole genome shotgun sequence of Skermanella aerolata NBRC 106429.</title>
        <authorList>
            <person name="Hosoyama A."/>
            <person name="Uohara A."/>
            <person name="Ohji S."/>
            <person name="Ichikawa N."/>
        </authorList>
    </citation>
    <scope>NUCLEOTIDE SEQUENCE [LARGE SCALE GENOMIC DNA]</scope>
    <source>
        <strain evidence="7 8">NBRC 106429</strain>
    </source>
</reference>
<dbReference type="PANTHER" id="PTHR43179:SF12">
    <property type="entry name" value="GALACTOFURANOSYLTRANSFERASE GLFT2"/>
    <property type="match status" value="1"/>
</dbReference>
<feature type="domain" description="Glycosyltransferase subfamily 4-like N-terminal" evidence="6">
    <location>
        <begin position="651"/>
        <end position="852"/>
    </location>
</feature>
<comment type="similarity">
    <text evidence="1">Belongs to the glycosyltransferase 2 family.</text>
</comment>
<evidence type="ECO:0008006" key="9">
    <source>
        <dbReference type="Google" id="ProtNLM"/>
    </source>
</evidence>
<evidence type="ECO:0000256" key="2">
    <source>
        <dbReference type="ARBA" id="ARBA00022676"/>
    </source>
</evidence>
<feature type="region of interest" description="Disordered" evidence="4">
    <location>
        <begin position="1"/>
        <end position="28"/>
    </location>
</feature>
<evidence type="ECO:0000256" key="4">
    <source>
        <dbReference type="SAM" id="MobiDB-lite"/>
    </source>
</evidence>
<dbReference type="Gene3D" id="3.40.50.2000">
    <property type="entry name" value="Glycogen Phosphorylase B"/>
    <property type="match status" value="2"/>
</dbReference>
<evidence type="ECO:0000313" key="7">
    <source>
        <dbReference type="EMBL" id="GEO38379.1"/>
    </source>
</evidence>
<dbReference type="PANTHER" id="PTHR43179">
    <property type="entry name" value="RHAMNOSYLTRANSFERASE WBBL"/>
    <property type="match status" value="1"/>
</dbReference>
<evidence type="ECO:0000256" key="3">
    <source>
        <dbReference type="ARBA" id="ARBA00022679"/>
    </source>
</evidence>
<dbReference type="GO" id="GO:0016757">
    <property type="term" value="F:glycosyltransferase activity"/>
    <property type="evidence" value="ECO:0007669"/>
    <property type="project" value="UniProtKB-KW"/>
</dbReference>
<comment type="caution">
    <text evidence="7">The sequence shown here is derived from an EMBL/GenBank/DDBJ whole genome shotgun (WGS) entry which is preliminary data.</text>
</comment>
<evidence type="ECO:0000259" key="5">
    <source>
        <dbReference type="Pfam" id="PF00535"/>
    </source>
</evidence>
<dbReference type="EMBL" id="BJYZ01000009">
    <property type="protein sequence ID" value="GEO38379.1"/>
    <property type="molecule type" value="Genomic_DNA"/>
</dbReference>
<dbReference type="CDD" id="cd04186">
    <property type="entry name" value="GT_2_like_c"/>
    <property type="match status" value="1"/>
</dbReference>
<gene>
    <name evidence="7" type="ORF">SAE02_25270</name>
</gene>
<organism evidence="7 8">
    <name type="scientific">Skermanella aerolata</name>
    <dbReference type="NCBI Taxonomy" id="393310"/>
    <lineage>
        <taxon>Bacteria</taxon>
        <taxon>Pseudomonadati</taxon>
        <taxon>Pseudomonadota</taxon>
        <taxon>Alphaproteobacteria</taxon>
        <taxon>Rhodospirillales</taxon>
        <taxon>Azospirillaceae</taxon>
        <taxon>Skermanella</taxon>
    </lineage>
</organism>
<dbReference type="OrthoDB" id="9771846at2"/>
<dbReference type="Pfam" id="PF00535">
    <property type="entry name" value="Glycos_transf_2"/>
    <property type="match status" value="1"/>
</dbReference>
<keyword evidence="2" id="KW-0328">Glycosyltransferase</keyword>
<dbReference type="Gene3D" id="3.90.550.10">
    <property type="entry name" value="Spore Coat Polysaccharide Biosynthesis Protein SpsA, Chain A"/>
    <property type="match status" value="1"/>
</dbReference>
<feature type="domain" description="Glycosyltransferase 2-like" evidence="5">
    <location>
        <begin position="364"/>
        <end position="502"/>
    </location>
</feature>
<keyword evidence="3" id="KW-0808">Transferase</keyword>
<dbReference type="RefSeq" id="WP_044428069.1">
    <property type="nucleotide sequence ID" value="NZ_BJYZ01000009.1"/>
</dbReference>
<protein>
    <recommendedName>
        <fullName evidence="9">Glycosyltransferase 2-like domain-containing protein</fullName>
    </recommendedName>
</protein>
<evidence type="ECO:0000259" key="6">
    <source>
        <dbReference type="Pfam" id="PF13439"/>
    </source>
</evidence>
<dbReference type="SUPFAM" id="SSF53756">
    <property type="entry name" value="UDP-Glycosyltransferase/glycogen phosphorylase"/>
    <property type="match status" value="1"/>
</dbReference>
<dbReference type="InterPro" id="IPR029044">
    <property type="entry name" value="Nucleotide-diphossugar_trans"/>
</dbReference>
<dbReference type="Pfam" id="PF13439">
    <property type="entry name" value="Glyco_transf_4"/>
    <property type="match status" value="1"/>
</dbReference>
<sequence>MPTQSQALAGDAARQSETDPAPGSDDGYEGYVDIVRWSPWRTSVVGWVRRCGAPAERVSGCIVLGAADMAKFVADRSRMDLLNSGIGDGAYGFLVEIDTPLSPEDAARLRIAAGPERTPLPQTALHIEPLPMIKGAIDTIGPYKVAGWVFDPNAPERPATVEFWVDDTFVCTVTGDNRRDELEAVQPKAGRYGFEVSLDAVARPAGRLDLAATLDGNQHRFRLKWRNAEIYATTAATKPRLLGKLERFAKGHVQGWAVNLLRPGSPVEITVLVDGRELIRTRTGESRDDLAKAGLKGSAAGLSLPLPVSPTGKPDFTLDAVFTRTGQPIGGGPIAVTNQPLSLIGPTGGEPVRAATAASSPIAVVVPIFNAYDEVKACLDSLISHTTWPCTLILIDDASTDGRIANLLDTIKGYPGVEIRRNPQNLGFTRTVNLGLSLAAGHDVVLLNSDTVVTPRWLENLRIAAYAQGDVGTVTPLSNNAGAFSVPEQNRANLPPPWLSAERYARAVSQSSAGLYCEAPTGNGFCLFVRRAMLDDVGGLDETAFPRGYGEENDLCMRALRRGWRHVIDDRTIIYHARSASFGAEKDGLYRAGRQVIDRRYPEYGALVRQFGASPDLTIARYRVRRIGEPPPKADGLPRPRAMFVISTDTGGTPQTNMDLMQALEAEYDPLLLCCDSKTLSVSRIANGRPTMLEQHTLARPLAAESHRGDEYDRIVATWLVRYAVELLHVRHIGWHSLQLPRIARGLGIPVVFSFHDFYTVCPTVKLLDDRSAYCGGVCTEGTGTCSPELWPRTGVPHLKHAWVHTWRAWMGDMLRQCDAFVTTTPPARDLLSATFPWLAGRDFRVIPHGRDFPGFGVMAAPLQYGERLRVLIPGNIGPAKGGDLIARIRRLDPDNRVEFHFLGAVSAELARHGIHHGTYERAEFGARVAAIRPHIGAILSIWPETYSHTLTEMWACGVPVLGIDLGAVGERIREHKGGWLAPSAEPAEILSRLLDIANAPDEHWRTVTEVLDWQRGPGTSYGTAAMAARYSDLYRTVRERRRVFVPVSRVSPAPKAIGLLSLHQSSRQSPRQPPRQPPDGVRWFVDWLRYPDAEIVRTRAVTAGEVLAGNRTGLPDMPLDALVLADETVPPALATALDRFLAARRIPLVLSRDGRATVRRFVEEETGDEASGRPSSWLETPLGGDAALRFAVDETEWLRPVEPMPRQSAATPPADRSRKTILLIPDWDRADSMKTFTSLRSALSKRKDVTLATLGAPRHLAGAELETLPDPEDMQDIGSFKQAIQAMAEGWSLAVYLPSATAGSAERLARLMVRISIMGVPPLAPGCQLFQSMLQNGVDGFLTEPALDSVQGGFEEILSGSMDVQAVREHCHDLAVRRFTFRRLKDSFQFLVENLTS</sequence>
<dbReference type="Proteomes" id="UP000321523">
    <property type="component" value="Unassembled WGS sequence"/>
</dbReference>
<proteinExistence type="inferred from homology"/>
<dbReference type="InterPro" id="IPR028098">
    <property type="entry name" value="Glyco_trans_4-like_N"/>
</dbReference>
<dbReference type="SUPFAM" id="SSF53448">
    <property type="entry name" value="Nucleotide-diphospho-sugar transferases"/>
    <property type="match status" value="1"/>
</dbReference>
<evidence type="ECO:0000313" key="8">
    <source>
        <dbReference type="Proteomes" id="UP000321523"/>
    </source>
</evidence>
<accession>A0A512DPH4</accession>
<dbReference type="InterPro" id="IPR001173">
    <property type="entry name" value="Glyco_trans_2-like"/>
</dbReference>
<keyword evidence="8" id="KW-1185">Reference proteome</keyword>
<evidence type="ECO:0000256" key="1">
    <source>
        <dbReference type="ARBA" id="ARBA00006739"/>
    </source>
</evidence>
<name>A0A512DPH4_9PROT</name>